<comment type="caution">
    <text evidence="7">The sequence shown here is derived from an EMBL/GenBank/DDBJ whole genome shotgun (WGS) entry which is preliminary data.</text>
</comment>
<organism evidence="7 8">
    <name type="scientific">Marasmius tenuissimus</name>
    <dbReference type="NCBI Taxonomy" id="585030"/>
    <lineage>
        <taxon>Eukaryota</taxon>
        <taxon>Fungi</taxon>
        <taxon>Dikarya</taxon>
        <taxon>Basidiomycota</taxon>
        <taxon>Agaricomycotina</taxon>
        <taxon>Agaricomycetes</taxon>
        <taxon>Agaricomycetidae</taxon>
        <taxon>Agaricales</taxon>
        <taxon>Marasmiineae</taxon>
        <taxon>Marasmiaceae</taxon>
        <taxon>Marasmius</taxon>
    </lineage>
</organism>
<dbReference type="SUPFAM" id="SSF51905">
    <property type="entry name" value="FAD/NAD(P)-binding domain"/>
    <property type="match status" value="1"/>
</dbReference>
<dbReference type="InterPro" id="IPR036188">
    <property type="entry name" value="FAD/NAD-bd_sf"/>
</dbReference>
<proteinExistence type="inferred from homology"/>
<keyword evidence="5" id="KW-0503">Monooxygenase</keyword>
<evidence type="ECO:0000256" key="1">
    <source>
        <dbReference type="ARBA" id="ARBA00007992"/>
    </source>
</evidence>
<keyword evidence="4" id="KW-0560">Oxidoreductase</keyword>
<reference evidence="7 8" key="1">
    <citation type="submission" date="2024-05" db="EMBL/GenBank/DDBJ databases">
        <title>A draft genome resource for the thread blight pathogen Marasmius tenuissimus strain MS-2.</title>
        <authorList>
            <person name="Yulfo-Soto G.E."/>
            <person name="Baruah I.K."/>
            <person name="Amoako-Attah I."/>
            <person name="Bukari Y."/>
            <person name="Meinhardt L.W."/>
            <person name="Bailey B.A."/>
            <person name="Cohen S.P."/>
        </authorList>
    </citation>
    <scope>NUCLEOTIDE SEQUENCE [LARGE SCALE GENOMIC DNA]</scope>
    <source>
        <strain evidence="7 8">MS-2</strain>
    </source>
</reference>
<dbReference type="InterPro" id="IPR050493">
    <property type="entry name" value="FAD-dep_Monooxygenase_BioMet"/>
</dbReference>
<keyword evidence="8" id="KW-1185">Reference proteome</keyword>
<dbReference type="PRINTS" id="PR00420">
    <property type="entry name" value="RNGMNOXGNASE"/>
</dbReference>
<protein>
    <recommendedName>
        <fullName evidence="6">FAD-binding domain-containing protein</fullName>
    </recommendedName>
</protein>
<dbReference type="PANTHER" id="PTHR13789:SF309">
    <property type="entry name" value="PUTATIVE (AFU_ORTHOLOGUE AFUA_6G14510)-RELATED"/>
    <property type="match status" value="1"/>
</dbReference>
<comment type="similarity">
    <text evidence="1">Belongs to the paxM FAD-dependent monooxygenase family.</text>
</comment>
<evidence type="ECO:0000256" key="2">
    <source>
        <dbReference type="ARBA" id="ARBA00022630"/>
    </source>
</evidence>
<evidence type="ECO:0000313" key="7">
    <source>
        <dbReference type="EMBL" id="KAL0058965.1"/>
    </source>
</evidence>
<dbReference type="Gene3D" id="3.50.50.60">
    <property type="entry name" value="FAD/NAD(P)-binding domain"/>
    <property type="match status" value="1"/>
</dbReference>
<evidence type="ECO:0000313" key="8">
    <source>
        <dbReference type="Proteomes" id="UP001437256"/>
    </source>
</evidence>
<evidence type="ECO:0000256" key="5">
    <source>
        <dbReference type="ARBA" id="ARBA00023033"/>
    </source>
</evidence>
<evidence type="ECO:0000256" key="4">
    <source>
        <dbReference type="ARBA" id="ARBA00023002"/>
    </source>
</evidence>
<sequence length="462" mass="50383">MKIIIIGGGIGGLAAYHALRKHLPPTTTITVYEAYPSSHSTTTVIGGGLGLQPNGQRAIAAISPGALEYIRSRGVECSAFTFRNEKGKTLGVMKVGDKEKHGFGSMMAPRAVVHEGLLVGADMEKNADVKWGKKVKEVRELDDRVEVVFEDGSMDTCDLVIGADGVRSVCKEALFAKEYPPQYDGLTGIGGFLPVSSLSPTLQAGIRKEEVTMTFSRSGFFGMALCTPPPTTEGSSSTQEQIMWWSTYESSPPLPRDTPPSRIKDDLLARHGDWKSPFDENEGGKERNVFRDLISLSCSDTDTDTKQFLVLPRYITPMLPRWSTALSDEDGGGRIVLLGDAAHTMPPDSGQGVSCAVEDGLALALLLKHYLAKAENGDSGSMTAARKAVLAYEEIRKPRVEGILKFAKKSGDGKREMGWVGEKVRDWGLWIFTKLPSWVVHDKLYGYDVAVEIEKYIARDMS</sequence>
<evidence type="ECO:0000256" key="3">
    <source>
        <dbReference type="ARBA" id="ARBA00022827"/>
    </source>
</evidence>
<dbReference type="Pfam" id="PF01494">
    <property type="entry name" value="FAD_binding_3"/>
    <property type="match status" value="1"/>
</dbReference>
<gene>
    <name evidence="7" type="ORF">AAF712_014333</name>
</gene>
<dbReference type="EMBL" id="JBBXMP010000260">
    <property type="protein sequence ID" value="KAL0058965.1"/>
    <property type="molecule type" value="Genomic_DNA"/>
</dbReference>
<keyword evidence="3" id="KW-0274">FAD</keyword>
<name>A0ABR2ZBC2_9AGAR</name>
<dbReference type="Proteomes" id="UP001437256">
    <property type="component" value="Unassembled WGS sequence"/>
</dbReference>
<dbReference type="InterPro" id="IPR002938">
    <property type="entry name" value="FAD-bd"/>
</dbReference>
<evidence type="ECO:0000259" key="6">
    <source>
        <dbReference type="Pfam" id="PF01494"/>
    </source>
</evidence>
<accession>A0ABR2ZBC2</accession>
<dbReference type="PANTHER" id="PTHR13789">
    <property type="entry name" value="MONOOXYGENASE"/>
    <property type="match status" value="1"/>
</dbReference>
<keyword evidence="2" id="KW-0285">Flavoprotein</keyword>
<feature type="domain" description="FAD-binding" evidence="6">
    <location>
        <begin position="333"/>
        <end position="406"/>
    </location>
</feature>